<feature type="chain" id="PRO_5039705040" evidence="1">
    <location>
        <begin position="23"/>
        <end position="50"/>
    </location>
</feature>
<dbReference type="GO" id="GO:0016301">
    <property type="term" value="F:kinase activity"/>
    <property type="evidence" value="ECO:0007669"/>
    <property type="project" value="UniProtKB-KW"/>
</dbReference>
<reference evidence="2" key="1">
    <citation type="submission" date="2022-05" db="EMBL/GenBank/DDBJ databases">
        <title>The Musa troglodytarum L. genome provides insights into the mechanism of non-climacteric behaviour and enrichment of carotenoids.</title>
        <authorList>
            <person name="Wang J."/>
        </authorList>
    </citation>
    <scope>NUCLEOTIDE SEQUENCE</scope>
    <source>
        <tissue evidence="2">Leaf</tissue>
    </source>
</reference>
<name>A0A9E7JMU3_9LILI</name>
<organism evidence="2 3">
    <name type="scientific">Musa troglodytarum</name>
    <name type="common">fe'i banana</name>
    <dbReference type="NCBI Taxonomy" id="320322"/>
    <lineage>
        <taxon>Eukaryota</taxon>
        <taxon>Viridiplantae</taxon>
        <taxon>Streptophyta</taxon>
        <taxon>Embryophyta</taxon>
        <taxon>Tracheophyta</taxon>
        <taxon>Spermatophyta</taxon>
        <taxon>Magnoliopsida</taxon>
        <taxon>Liliopsida</taxon>
        <taxon>Zingiberales</taxon>
        <taxon>Musaceae</taxon>
        <taxon>Musa</taxon>
    </lineage>
</organism>
<keyword evidence="2" id="KW-0675">Receptor</keyword>
<proteinExistence type="predicted"/>
<evidence type="ECO:0000313" key="3">
    <source>
        <dbReference type="Proteomes" id="UP001055439"/>
    </source>
</evidence>
<evidence type="ECO:0000313" key="2">
    <source>
        <dbReference type="EMBL" id="URD86878.1"/>
    </source>
</evidence>
<feature type="signal peptide" evidence="1">
    <location>
        <begin position="1"/>
        <end position="22"/>
    </location>
</feature>
<keyword evidence="2" id="KW-0418">Kinase</keyword>
<accession>A0A9E7JMU3</accession>
<sequence length="50" mass="5651">MVGRTPLLVLSFFLAVLRIELGISHGCREERKALIDFKRGLHDPSDRLSS</sequence>
<keyword evidence="3" id="KW-1185">Reference proteome</keyword>
<dbReference type="Proteomes" id="UP001055439">
    <property type="component" value="Chromosome 2"/>
</dbReference>
<keyword evidence="2" id="KW-0808">Transferase</keyword>
<keyword evidence="1" id="KW-0732">Signal</keyword>
<protein>
    <submittedName>
        <fullName evidence="2">LRR receptor-like serine threonine-protein kinase</fullName>
    </submittedName>
</protein>
<dbReference type="EMBL" id="CP097504">
    <property type="protein sequence ID" value="URD86878.1"/>
    <property type="molecule type" value="Genomic_DNA"/>
</dbReference>
<evidence type="ECO:0000256" key="1">
    <source>
        <dbReference type="SAM" id="SignalP"/>
    </source>
</evidence>
<gene>
    <name evidence="2" type="ORF">MUK42_32603</name>
</gene>
<dbReference type="AlphaFoldDB" id="A0A9E7JMU3"/>